<dbReference type="Proteomes" id="UP000023067">
    <property type="component" value="Unassembled WGS sequence"/>
</dbReference>
<evidence type="ECO:0000256" key="1">
    <source>
        <dbReference type="ARBA" id="ARBA00004651"/>
    </source>
</evidence>
<sequence>MSAAAGLGAAPRTAVIAPAGRLAVLRALRRRYLAGRLLLVTVLALAATAALVVWGVMAGSSDLGVGQTVLALLGAGEPSHEFIVRELRLPRVIGAVVVGLALGMSGALTQTFSRNPLATPDILGVTSGAAAGAVAAIVLGGGAYAVGSGLLGLGMPVVATIGALGTAAVVYGLSWRGGVDSYRLILIGIGATATLGGLTNYLMVRGSLSQAAAATQWLVGSLAGVTWTSVWPVLIVLLVITPLALTQTSALDIGQLGDEMSTGLGVPVQRHRIAVLVCAVVLCAAAVSAAGPVGFVAFVAPQLAQRLGRTPRPPLLASALLGAAMVTAADILGRAVLPWSVPVGIITAIIGAPYLIWLLTRRTAGGRSAA</sequence>
<evidence type="ECO:0000256" key="5">
    <source>
        <dbReference type="ARBA" id="ARBA00022692"/>
    </source>
</evidence>
<dbReference type="STRING" id="396014.BF93_13185"/>
<feature type="transmembrane region" description="Helical" evidence="8">
    <location>
        <begin position="153"/>
        <end position="173"/>
    </location>
</feature>
<dbReference type="Pfam" id="PF01032">
    <property type="entry name" value="FecCD"/>
    <property type="match status" value="1"/>
</dbReference>
<keyword evidence="4" id="KW-1003">Cell membrane</keyword>
<proteinExistence type="inferred from homology"/>
<dbReference type="HOGENOM" id="CLU_013016_1_1_11"/>
<name>Z9JNH2_9MICO</name>
<evidence type="ECO:0000256" key="2">
    <source>
        <dbReference type="ARBA" id="ARBA00007935"/>
    </source>
</evidence>
<feature type="transmembrane region" description="Helical" evidence="8">
    <location>
        <begin position="339"/>
        <end position="359"/>
    </location>
</feature>
<evidence type="ECO:0000256" key="7">
    <source>
        <dbReference type="ARBA" id="ARBA00023136"/>
    </source>
</evidence>
<dbReference type="FunFam" id="1.10.3470.10:FF:000001">
    <property type="entry name" value="Vitamin B12 ABC transporter permease BtuC"/>
    <property type="match status" value="1"/>
</dbReference>
<evidence type="ECO:0000256" key="8">
    <source>
        <dbReference type="SAM" id="Phobius"/>
    </source>
</evidence>
<comment type="similarity">
    <text evidence="2">Belongs to the binding-protein-dependent transport system permease family. FecCD subfamily.</text>
</comment>
<keyword evidence="7 8" id="KW-0472">Membrane</keyword>
<comment type="caution">
    <text evidence="9">The sequence shown here is derived from an EMBL/GenBank/DDBJ whole genome shotgun (WGS) entry which is preliminary data.</text>
</comment>
<dbReference type="GO" id="GO:0022857">
    <property type="term" value="F:transmembrane transporter activity"/>
    <property type="evidence" value="ECO:0007669"/>
    <property type="project" value="InterPro"/>
</dbReference>
<dbReference type="CDD" id="cd06550">
    <property type="entry name" value="TM_ABC_iron-siderophores_like"/>
    <property type="match status" value="1"/>
</dbReference>
<protein>
    <submittedName>
        <fullName evidence="9">Iron-uptake system permease feuC</fullName>
    </submittedName>
</protein>
<dbReference type="InterPro" id="IPR037294">
    <property type="entry name" value="ABC_BtuC-like"/>
</dbReference>
<dbReference type="EMBL" id="JDYK01000034">
    <property type="protein sequence ID" value="EWS79513.1"/>
    <property type="molecule type" value="Genomic_DNA"/>
</dbReference>
<dbReference type="SUPFAM" id="SSF81345">
    <property type="entry name" value="ABC transporter involved in vitamin B12 uptake, BtuC"/>
    <property type="match status" value="1"/>
</dbReference>
<dbReference type="Gene3D" id="1.10.3470.10">
    <property type="entry name" value="ABC transporter involved in vitamin B12 uptake, BtuC"/>
    <property type="match status" value="1"/>
</dbReference>
<keyword evidence="5 8" id="KW-0812">Transmembrane</keyword>
<feature type="transmembrane region" description="Helical" evidence="8">
    <location>
        <begin position="273"/>
        <end position="303"/>
    </location>
</feature>
<evidence type="ECO:0000256" key="4">
    <source>
        <dbReference type="ARBA" id="ARBA00022475"/>
    </source>
</evidence>
<feature type="transmembrane region" description="Helical" evidence="8">
    <location>
        <begin position="37"/>
        <end position="57"/>
    </location>
</feature>
<gene>
    <name evidence="9" type="ORF">BF93_13185</name>
</gene>
<dbReference type="GO" id="GO:0005886">
    <property type="term" value="C:plasma membrane"/>
    <property type="evidence" value="ECO:0007669"/>
    <property type="project" value="UniProtKB-SubCell"/>
</dbReference>
<evidence type="ECO:0000256" key="3">
    <source>
        <dbReference type="ARBA" id="ARBA00022448"/>
    </source>
</evidence>
<dbReference type="PATRIC" id="fig|396014.3.peg.3675"/>
<dbReference type="InterPro" id="IPR000522">
    <property type="entry name" value="ABC_transptr_permease_BtuC"/>
</dbReference>
<dbReference type="PANTHER" id="PTHR30472">
    <property type="entry name" value="FERRIC ENTEROBACTIN TRANSPORT SYSTEM PERMEASE PROTEIN"/>
    <property type="match status" value="1"/>
</dbReference>
<evidence type="ECO:0000313" key="10">
    <source>
        <dbReference type="Proteomes" id="UP000023067"/>
    </source>
</evidence>
<feature type="transmembrane region" description="Helical" evidence="8">
    <location>
        <begin position="122"/>
        <end position="146"/>
    </location>
</feature>
<evidence type="ECO:0000256" key="6">
    <source>
        <dbReference type="ARBA" id="ARBA00022989"/>
    </source>
</evidence>
<dbReference type="PANTHER" id="PTHR30472:SF24">
    <property type="entry name" value="FERRIC ENTEROBACTIN TRANSPORT SYSTEM PERMEASE PROTEIN FEPG"/>
    <property type="match status" value="1"/>
</dbReference>
<dbReference type="RefSeq" id="WP_232226499.1">
    <property type="nucleotide sequence ID" value="NZ_BAAAOW010000003.1"/>
</dbReference>
<comment type="subcellular location">
    <subcellularLocation>
        <location evidence="1">Cell membrane</location>
        <topology evidence="1">Multi-pass membrane protein</topology>
    </subcellularLocation>
</comment>
<feature type="transmembrane region" description="Helical" evidence="8">
    <location>
        <begin position="216"/>
        <end position="240"/>
    </location>
</feature>
<keyword evidence="3" id="KW-0813">Transport</keyword>
<reference evidence="9 10" key="1">
    <citation type="submission" date="2014-02" db="EMBL/GenBank/DDBJ databases">
        <title>Genome sequence of Brachybacterium phenoliresistens strain W13A50.</title>
        <authorList>
            <person name="Wang X."/>
        </authorList>
    </citation>
    <scope>NUCLEOTIDE SEQUENCE [LARGE SCALE GENOMIC DNA]</scope>
    <source>
        <strain evidence="9 10">W13A50</strain>
    </source>
</reference>
<keyword evidence="10" id="KW-1185">Reference proteome</keyword>
<organism evidence="9 10">
    <name type="scientific">Brachybacterium phenoliresistens</name>
    <dbReference type="NCBI Taxonomy" id="396014"/>
    <lineage>
        <taxon>Bacteria</taxon>
        <taxon>Bacillati</taxon>
        <taxon>Actinomycetota</taxon>
        <taxon>Actinomycetes</taxon>
        <taxon>Micrococcales</taxon>
        <taxon>Dermabacteraceae</taxon>
        <taxon>Brachybacterium</taxon>
    </lineage>
</organism>
<dbReference type="AlphaFoldDB" id="Z9JNH2"/>
<feature type="transmembrane region" description="Helical" evidence="8">
    <location>
        <begin position="92"/>
        <end position="110"/>
    </location>
</feature>
<feature type="transmembrane region" description="Helical" evidence="8">
    <location>
        <begin position="185"/>
        <end position="204"/>
    </location>
</feature>
<keyword evidence="6 8" id="KW-1133">Transmembrane helix</keyword>
<evidence type="ECO:0000313" key="9">
    <source>
        <dbReference type="EMBL" id="EWS79513.1"/>
    </source>
</evidence>
<dbReference type="eggNOG" id="COG4779">
    <property type="taxonomic scope" value="Bacteria"/>
</dbReference>
<dbReference type="GO" id="GO:0033214">
    <property type="term" value="P:siderophore-iron import into cell"/>
    <property type="evidence" value="ECO:0007669"/>
    <property type="project" value="TreeGrafter"/>
</dbReference>
<accession>Z9JNH2</accession>